<evidence type="ECO:0000313" key="2">
    <source>
        <dbReference type="EMBL" id="GGO70312.1"/>
    </source>
</evidence>
<keyword evidence="1" id="KW-1133">Transmembrane helix</keyword>
<keyword evidence="1" id="KW-0812">Transmembrane</keyword>
<evidence type="ECO:0000256" key="1">
    <source>
        <dbReference type="SAM" id="Phobius"/>
    </source>
</evidence>
<accession>A0A917YZR6</accession>
<reference evidence="2" key="1">
    <citation type="journal article" date="2014" name="Int. J. Syst. Evol. Microbiol.">
        <title>Complete genome sequence of Corynebacterium casei LMG S-19264T (=DSM 44701T), isolated from a smear-ripened cheese.</title>
        <authorList>
            <consortium name="US DOE Joint Genome Institute (JGI-PGF)"/>
            <person name="Walter F."/>
            <person name="Albersmeier A."/>
            <person name="Kalinowski J."/>
            <person name="Ruckert C."/>
        </authorList>
    </citation>
    <scope>NUCLEOTIDE SEQUENCE</scope>
    <source>
        <strain evidence="2">CGMCC 1.7086</strain>
    </source>
</reference>
<dbReference type="Proteomes" id="UP000606935">
    <property type="component" value="Unassembled WGS sequence"/>
</dbReference>
<dbReference type="RefSeq" id="WP_373284991.1">
    <property type="nucleotide sequence ID" value="NZ_BMLS01000003.1"/>
</dbReference>
<feature type="transmembrane region" description="Helical" evidence="1">
    <location>
        <begin position="31"/>
        <end position="48"/>
    </location>
</feature>
<proteinExistence type="predicted"/>
<comment type="caution">
    <text evidence="2">The sequence shown here is derived from an EMBL/GenBank/DDBJ whole genome shotgun (WGS) entry which is preliminary data.</text>
</comment>
<name>A0A917YZR6_9ALTE</name>
<evidence type="ECO:0000313" key="3">
    <source>
        <dbReference type="Proteomes" id="UP000606935"/>
    </source>
</evidence>
<protein>
    <submittedName>
        <fullName evidence="2">Uncharacterized protein</fullName>
    </submittedName>
</protein>
<keyword evidence="1" id="KW-0472">Membrane</keyword>
<reference evidence="2" key="2">
    <citation type="submission" date="2020-09" db="EMBL/GenBank/DDBJ databases">
        <authorList>
            <person name="Sun Q."/>
            <person name="Zhou Y."/>
        </authorList>
    </citation>
    <scope>NUCLEOTIDE SEQUENCE</scope>
    <source>
        <strain evidence="2">CGMCC 1.7086</strain>
    </source>
</reference>
<gene>
    <name evidence="2" type="ORF">GCM10010982_23510</name>
</gene>
<organism evidence="2 3">
    <name type="scientific">Bowmanella pacifica</name>
    <dbReference type="NCBI Taxonomy" id="502051"/>
    <lineage>
        <taxon>Bacteria</taxon>
        <taxon>Pseudomonadati</taxon>
        <taxon>Pseudomonadota</taxon>
        <taxon>Gammaproteobacteria</taxon>
        <taxon>Alteromonadales</taxon>
        <taxon>Alteromonadaceae</taxon>
        <taxon>Bowmanella</taxon>
    </lineage>
</organism>
<dbReference type="AlphaFoldDB" id="A0A917YZR6"/>
<dbReference type="EMBL" id="BMLS01000003">
    <property type="protein sequence ID" value="GGO70312.1"/>
    <property type="molecule type" value="Genomic_DNA"/>
</dbReference>
<keyword evidence="3" id="KW-1185">Reference proteome</keyword>
<sequence length="64" mass="7384">MFEMLALSFLIMVGFTLVIEGFDVHVPKGYIYFAMAFSVAVEMLNIRLRKRQQAKKIKLNKSIS</sequence>